<comment type="catalytic activity">
    <reaction evidence="8">
        <text>a quaternary ammonium(out) + ATP + H2O = a quaternary ammonium(in) + ADP + phosphate + H(+)</text>
        <dbReference type="Rhea" id="RHEA:11036"/>
        <dbReference type="ChEBI" id="CHEBI:15377"/>
        <dbReference type="ChEBI" id="CHEBI:15378"/>
        <dbReference type="ChEBI" id="CHEBI:30616"/>
        <dbReference type="ChEBI" id="CHEBI:35267"/>
        <dbReference type="ChEBI" id="CHEBI:43474"/>
        <dbReference type="ChEBI" id="CHEBI:456216"/>
    </reaction>
</comment>
<keyword evidence="2 8" id="KW-0813">Transport</keyword>
<accession>A0A1K2I3K2</accession>
<evidence type="ECO:0000313" key="11">
    <source>
        <dbReference type="EMBL" id="SFZ86959.1"/>
    </source>
</evidence>
<dbReference type="PROSITE" id="PS50893">
    <property type="entry name" value="ABC_TRANSPORTER_2"/>
    <property type="match status" value="1"/>
</dbReference>
<keyword evidence="4 8" id="KW-0067">ATP-binding</keyword>
<evidence type="ECO:0000256" key="1">
    <source>
        <dbReference type="ARBA" id="ARBA00005417"/>
    </source>
</evidence>
<reference evidence="11" key="1">
    <citation type="submission" date="2016-11" db="EMBL/GenBank/DDBJ databases">
        <authorList>
            <person name="Jaros S."/>
            <person name="Januszkiewicz K."/>
            <person name="Wedrychowicz H."/>
        </authorList>
    </citation>
    <scope>NUCLEOTIDE SEQUENCE</scope>
    <source>
        <strain evidence="11">ACA-DC 565</strain>
    </source>
</reference>
<dbReference type="PANTHER" id="PTHR43869">
    <property type="entry name" value="GLYCINE BETAINE/PROLINE BETAINE TRANSPORT SYSTEM ATP-BINDING PROTEIN PROV"/>
    <property type="match status" value="1"/>
</dbReference>
<gene>
    <name evidence="11" type="ORF">LREN565_0072</name>
</gene>
<dbReference type="Gene3D" id="3.40.50.300">
    <property type="entry name" value="P-loop containing nucleotide triphosphate hydrolases"/>
    <property type="match status" value="1"/>
</dbReference>
<proteinExistence type="inferred from homology"/>
<name>A0A1K2I3K2_9LACO</name>
<feature type="domain" description="CBS" evidence="10">
    <location>
        <begin position="280"/>
        <end position="338"/>
    </location>
</feature>
<dbReference type="PROSITE" id="PS00211">
    <property type="entry name" value="ABC_TRANSPORTER_1"/>
    <property type="match status" value="1"/>
</dbReference>
<evidence type="ECO:0000259" key="10">
    <source>
        <dbReference type="PROSITE" id="PS51371"/>
    </source>
</evidence>
<dbReference type="Pfam" id="PF00571">
    <property type="entry name" value="CBS"/>
    <property type="match status" value="2"/>
</dbReference>
<dbReference type="InterPro" id="IPR027417">
    <property type="entry name" value="P-loop_NTPase"/>
</dbReference>
<evidence type="ECO:0000259" key="9">
    <source>
        <dbReference type="PROSITE" id="PS50893"/>
    </source>
</evidence>
<keyword evidence="11" id="KW-0378">Hydrolase</keyword>
<sequence>MTKVRVEVKDLTKIFGKQAAQAQKLLAQGVSKKDILAKTGATVGVNHASFSVHDGEIFVIMGLSGSGKSTLIRMINRLIEPTSGQVLLDGQDITKLDKKQLREVRQEKLSMVFQNFALFPHLTVLQNAAYGLELKGMDLDKRNEKAKKALRLVGLNGYDQQYPDQLSGGMQQRVGLARALANDAEILLMDEAFSALDPLYRKDMQDLLLKIQEQMHRTIIFISHDLNEALKIGGRILIMHDGTVDQIDEPEAILTHPANDYVERFIEGVDRTKVLTASTVMNHAHAVNITKAGPRVALRRMRDNDISSIYVVDDENHFVGFADADDVADLIRKGSRDLRSVLKTDVPSTHPDTPVNDLINEISKTPIPFCVLDDDNHLLGIILRGSVLAAIAGEEVTE</sequence>
<dbReference type="SMART" id="SM00116">
    <property type="entry name" value="CBS"/>
    <property type="match status" value="2"/>
</dbReference>
<evidence type="ECO:0000256" key="8">
    <source>
        <dbReference type="RuleBase" id="RU369116"/>
    </source>
</evidence>
<dbReference type="InterPro" id="IPR051921">
    <property type="entry name" value="ABC_osmolyte_uptake_ATP-bind"/>
</dbReference>
<dbReference type="Gene3D" id="3.10.580.10">
    <property type="entry name" value="CBS-domain"/>
    <property type="match status" value="1"/>
</dbReference>
<dbReference type="GO" id="GO:0006970">
    <property type="term" value="P:response to osmotic stress"/>
    <property type="evidence" value="ECO:0007669"/>
    <property type="project" value="UniProtKB-ARBA"/>
</dbReference>
<evidence type="ECO:0000256" key="2">
    <source>
        <dbReference type="ARBA" id="ARBA00022448"/>
    </source>
</evidence>
<feature type="domain" description="ABC transporter" evidence="9">
    <location>
        <begin position="30"/>
        <end position="266"/>
    </location>
</feature>
<keyword evidence="5" id="KW-0029">Amino-acid transport</keyword>
<evidence type="ECO:0000256" key="6">
    <source>
        <dbReference type="ARBA" id="ARBA00023122"/>
    </source>
</evidence>
<dbReference type="GO" id="GO:0031460">
    <property type="term" value="P:glycine betaine transport"/>
    <property type="evidence" value="ECO:0007669"/>
    <property type="project" value="InterPro"/>
</dbReference>
<dbReference type="SUPFAM" id="SSF54631">
    <property type="entry name" value="CBS-domain pair"/>
    <property type="match status" value="1"/>
</dbReference>
<keyword evidence="8" id="KW-0472">Membrane</keyword>
<dbReference type="InterPro" id="IPR003439">
    <property type="entry name" value="ABC_transporter-like_ATP-bd"/>
</dbReference>
<dbReference type="Pfam" id="PF00005">
    <property type="entry name" value="ABC_tran"/>
    <property type="match status" value="1"/>
</dbReference>
<dbReference type="AlphaFoldDB" id="A0A1K2I3K2"/>
<evidence type="ECO:0000256" key="5">
    <source>
        <dbReference type="ARBA" id="ARBA00022970"/>
    </source>
</evidence>
<comment type="similarity">
    <text evidence="1 8">Belongs to the ABC transporter superfamily.</text>
</comment>
<dbReference type="InterPro" id="IPR000644">
    <property type="entry name" value="CBS_dom"/>
</dbReference>
<keyword evidence="6 7" id="KW-0129">CBS domain</keyword>
<evidence type="ECO:0000256" key="4">
    <source>
        <dbReference type="ARBA" id="ARBA00022840"/>
    </source>
</evidence>
<dbReference type="InterPro" id="IPR046342">
    <property type="entry name" value="CBS_dom_sf"/>
</dbReference>
<keyword evidence="8" id="KW-1003">Cell membrane</keyword>
<dbReference type="SMART" id="SM00382">
    <property type="entry name" value="AAA"/>
    <property type="match status" value="1"/>
</dbReference>
<dbReference type="GO" id="GO:0016887">
    <property type="term" value="F:ATP hydrolysis activity"/>
    <property type="evidence" value="ECO:0007669"/>
    <property type="project" value="UniProtKB-UniRule"/>
</dbReference>
<dbReference type="GO" id="GO:0015418">
    <property type="term" value="F:ABC-type quaternary ammonium compound transporting activity"/>
    <property type="evidence" value="ECO:0007669"/>
    <property type="project" value="UniProtKB-EC"/>
</dbReference>
<comment type="subcellular location">
    <subcellularLocation>
        <location evidence="8">Cell inner membrane</location>
        <topology evidence="8">Peripheral membrane protein</topology>
    </subcellularLocation>
</comment>
<dbReference type="GO" id="GO:0005886">
    <property type="term" value="C:plasma membrane"/>
    <property type="evidence" value="ECO:0007669"/>
    <property type="project" value="UniProtKB-SubCell"/>
</dbReference>
<keyword evidence="8" id="KW-0997">Cell inner membrane</keyword>
<dbReference type="PROSITE" id="PS51371">
    <property type="entry name" value="CBS"/>
    <property type="match status" value="2"/>
</dbReference>
<dbReference type="EMBL" id="LT634362">
    <property type="protein sequence ID" value="SFZ86959.1"/>
    <property type="molecule type" value="Genomic_DNA"/>
</dbReference>
<evidence type="ECO:0000256" key="3">
    <source>
        <dbReference type="ARBA" id="ARBA00022741"/>
    </source>
</evidence>
<dbReference type="EC" id="7.6.2.9" evidence="8"/>
<feature type="domain" description="CBS" evidence="10">
    <location>
        <begin position="342"/>
        <end position="398"/>
    </location>
</feature>
<dbReference type="FunFam" id="3.40.50.300:FF:000201">
    <property type="entry name" value="Glycine betaine/L-proline ABC transporter ATP-binding protein"/>
    <property type="match status" value="1"/>
</dbReference>
<protein>
    <recommendedName>
        <fullName evidence="8">Quaternary amine transport ATP-binding protein</fullName>
        <ecNumber evidence="8">7.6.2.9</ecNumber>
    </recommendedName>
</protein>
<dbReference type="CDD" id="cd03294">
    <property type="entry name" value="ABC_Pro_Gly_Betaine"/>
    <property type="match status" value="1"/>
</dbReference>
<dbReference type="GO" id="GO:0006865">
    <property type="term" value="P:amino acid transport"/>
    <property type="evidence" value="ECO:0007669"/>
    <property type="project" value="UniProtKB-UniRule"/>
</dbReference>
<dbReference type="InterPro" id="IPR017871">
    <property type="entry name" value="ABC_transporter-like_CS"/>
</dbReference>
<comment type="subunit">
    <text evidence="8">The complex is probably composed of two ATP-binding proteins, two transmembrane proteins and a solute-binding protein.</text>
</comment>
<dbReference type="InterPro" id="IPR005892">
    <property type="entry name" value="Gly-betaine_transp_ATP-bd"/>
</dbReference>
<evidence type="ECO:0000256" key="7">
    <source>
        <dbReference type="PROSITE-ProRule" id="PRU00703"/>
    </source>
</evidence>
<keyword evidence="3 8" id="KW-0547">Nucleotide-binding</keyword>
<organism evidence="11">
    <name type="scientific">Loigolactobacillus rennini</name>
    <dbReference type="NCBI Taxonomy" id="238013"/>
    <lineage>
        <taxon>Bacteria</taxon>
        <taxon>Bacillati</taxon>
        <taxon>Bacillota</taxon>
        <taxon>Bacilli</taxon>
        <taxon>Lactobacillales</taxon>
        <taxon>Lactobacillaceae</taxon>
        <taxon>Loigolactobacillus</taxon>
    </lineage>
</organism>
<dbReference type="PANTHER" id="PTHR43869:SF1">
    <property type="entry name" value="GLYCINE BETAINE_PROLINE BETAINE TRANSPORT SYSTEM ATP-BINDING PROTEIN PROV"/>
    <property type="match status" value="1"/>
</dbReference>
<dbReference type="InterPro" id="IPR003593">
    <property type="entry name" value="AAA+_ATPase"/>
</dbReference>
<dbReference type="GO" id="GO:0005524">
    <property type="term" value="F:ATP binding"/>
    <property type="evidence" value="ECO:0007669"/>
    <property type="project" value="UniProtKB-UniRule"/>
</dbReference>
<dbReference type="SUPFAM" id="SSF52540">
    <property type="entry name" value="P-loop containing nucleoside triphosphate hydrolases"/>
    <property type="match status" value="1"/>
</dbReference>
<dbReference type="NCBIfam" id="TIGR01186">
    <property type="entry name" value="proV"/>
    <property type="match status" value="1"/>
</dbReference>